<feature type="region of interest" description="Disordered" evidence="1">
    <location>
        <begin position="182"/>
        <end position="231"/>
    </location>
</feature>
<feature type="compositionally biased region" description="Pro residues" evidence="1">
    <location>
        <begin position="205"/>
        <end position="219"/>
    </location>
</feature>
<proteinExistence type="predicted"/>
<organism evidence="2 3">
    <name type="scientific">Trypanosoma cruzi marinkellei</name>
    <dbReference type="NCBI Taxonomy" id="85056"/>
    <lineage>
        <taxon>Eukaryota</taxon>
        <taxon>Discoba</taxon>
        <taxon>Euglenozoa</taxon>
        <taxon>Kinetoplastea</taxon>
        <taxon>Metakinetoplastina</taxon>
        <taxon>Trypanosomatida</taxon>
        <taxon>Trypanosomatidae</taxon>
        <taxon>Trypanosoma</taxon>
        <taxon>Schizotrypanum</taxon>
    </lineage>
</organism>
<name>K2N886_TRYCR</name>
<sequence length="270" mass="29565">MSTVLDHLVTRIVDVPKNGACDAYAKKAFDHTQFTDTRSTGMVALTESIICARRHRPEPHGSTVTGDWKATRTDSTLTRGKRLHQLASAAGSRTNTDGCYGHCNPPSHAHAVAASRMPHSRHAKKFARKRLLRLPLSSTPPRSDAPAYRPVCGKHYSCRTSVVTRVFNARGVVRSRALWQANFPGEPESPPTSLARMRARGGTPIAPPPQTAQPRPKPLPAVSARRRATNETDPLFISGTSRIEAASRKAGSVPWKTTMGLHPHVRMRLK</sequence>
<dbReference type="EMBL" id="AHKC01011183">
    <property type="protein sequence ID" value="EKF30981.1"/>
    <property type="molecule type" value="Genomic_DNA"/>
</dbReference>
<gene>
    <name evidence="2" type="ORF">MOQ_005187</name>
</gene>
<reference evidence="2 3" key="1">
    <citation type="journal article" date="2012" name="BMC Genomics">
        <title>Comparative genomic analysis of human infective Trypanosoma cruzi lineages with the bat-restricted subspecies T. cruzi marinkellei.</title>
        <authorList>
            <person name="Franzen O."/>
            <person name="Talavera-Lopez C."/>
            <person name="Ochaya S."/>
            <person name="Butler C.E."/>
            <person name="Messenger L.A."/>
            <person name="Lewis M.D."/>
            <person name="Llewellyn M.S."/>
            <person name="Marinkelle C.J."/>
            <person name="Tyler K.M."/>
            <person name="Miles M.A."/>
            <person name="Andersson B."/>
        </authorList>
    </citation>
    <scope>NUCLEOTIDE SEQUENCE [LARGE SCALE GENOMIC DNA]</scope>
    <source>
        <strain evidence="2 3">B7</strain>
    </source>
</reference>
<evidence type="ECO:0000256" key="1">
    <source>
        <dbReference type="SAM" id="MobiDB-lite"/>
    </source>
</evidence>
<evidence type="ECO:0000313" key="2">
    <source>
        <dbReference type="EMBL" id="EKF30981.1"/>
    </source>
</evidence>
<protein>
    <submittedName>
        <fullName evidence="2">Uncharacterized protein</fullName>
    </submittedName>
</protein>
<evidence type="ECO:0000313" key="3">
    <source>
        <dbReference type="Proteomes" id="UP000007350"/>
    </source>
</evidence>
<keyword evidence="3" id="KW-1185">Reference proteome</keyword>
<comment type="caution">
    <text evidence="2">The sequence shown here is derived from an EMBL/GenBank/DDBJ whole genome shotgun (WGS) entry which is preliminary data.</text>
</comment>
<dbReference type="AlphaFoldDB" id="K2N886"/>
<dbReference type="Proteomes" id="UP000007350">
    <property type="component" value="Unassembled WGS sequence"/>
</dbReference>
<accession>K2N886</accession>